<dbReference type="Gene3D" id="1.25.10.10">
    <property type="entry name" value="Leucine-rich Repeat Variant"/>
    <property type="match status" value="1"/>
</dbReference>
<sequence length="312" mass="35275">MLWGKEFPQRLIFGEEGFFTEPRYLPRQYPYYVARAFLSVQYDDEPREDEEVYYWYRVAWEATEAFVERWGGVDEETLRRVLREGEGRDRLAAVFALGHSPFEGVNEELAALLEEPDWLLRCAAACCLVLRRDERATPLIERYLALPTPIGVDGGGRVSTAPQASGWYNLYKQLVPWMLAEWGPSSLLPALRDALLESCREGNDKRLSPAAAGSLKASAYALGRRGALGALHGVKLPVLRRWLSVLYMALGYLKAAERFSREALYEQLQGDTPLSKEVLALLTEAFALPEQQAQSVLMSWQIERIDGLGVLL</sequence>
<dbReference type="Pfam" id="PF13646">
    <property type="entry name" value="HEAT_2"/>
    <property type="match status" value="1"/>
</dbReference>
<reference evidence="1" key="1">
    <citation type="submission" date="2018-12" db="EMBL/GenBank/DDBJ databases">
        <title>Novel natural products biosynthetic potential of the class Ktedonobacteria.</title>
        <authorList>
            <person name="Zheng Y."/>
            <person name="Saitou A."/>
            <person name="Wang C.M."/>
            <person name="Toyoda A."/>
            <person name="Minakuchi Y."/>
            <person name="Sekiguchi Y."/>
            <person name="Ueda K."/>
            <person name="Takano H."/>
            <person name="Sakai Y."/>
            <person name="Yokota A."/>
            <person name="Yabe S."/>
        </authorList>
    </citation>
    <scope>NUCLEOTIDE SEQUENCE</scope>
    <source>
        <strain evidence="1">A3-2</strain>
    </source>
</reference>
<protein>
    <submittedName>
        <fullName evidence="1">Uncharacterized protein</fullName>
    </submittedName>
</protein>
<dbReference type="AlphaFoldDB" id="A0A455SV49"/>
<evidence type="ECO:0000313" key="1">
    <source>
        <dbReference type="EMBL" id="BBH92303.1"/>
    </source>
</evidence>
<accession>A0A455SV49</accession>
<dbReference type="SUPFAM" id="SSF48371">
    <property type="entry name" value="ARM repeat"/>
    <property type="match status" value="1"/>
</dbReference>
<name>A0A455SV49_9CHLR</name>
<proteinExistence type="predicted"/>
<dbReference type="EMBL" id="AP019377">
    <property type="protein sequence ID" value="BBH92303.1"/>
    <property type="molecule type" value="Genomic_DNA"/>
</dbReference>
<gene>
    <name evidence="1" type="ORF">KTA_05020</name>
</gene>
<dbReference type="InterPro" id="IPR016024">
    <property type="entry name" value="ARM-type_fold"/>
</dbReference>
<dbReference type="InterPro" id="IPR011989">
    <property type="entry name" value="ARM-like"/>
</dbReference>
<organism evidence="1">
    <name type="scientific">Thermogemmatispora argillosa</name>
    <dbReference type="NCBI Taxonomy" id="2045280"/>
    <lineage>
        <taxon>Bacteria</taxon>
        <taxon>Bacillati</taxon>
        <taxon>Chloroflexota</taxon>
        <taxon>Ktedonobacteria</taxon>
        <taxon>Thermogemmatisporales</taxon>
        <taxon>Thermogemmatisporaceae</taxon>
        <taxon>Thermogemmatispora</taxon>
    </lineage>
</organism>